<dbReference type="OrthoDB" id="16573at2759"/>
<dbReference type="GeneID" id="9683912"/>
<feature type="domain" description="DUF7906" evidence="4">
    <location>
        <begin position="469"/>
        <end position="512"/>
    </location>
</feature>
<dbReference type="PANTHER" id="PTHR31515">
    <property type="entry name" value="TRANSMEMBRANE PROTEIN-RELATED"/>
    <property type="match status" value="1"/>
</dbReference>
<dbReference type="Proteomes" id="UP000001876">
    <property type="component" value="Unassembled WGS sequence"/>
</dbReference>
<dbReference type="KEGG" id="mpp:MICPUCDRAFT_58037"/>
<keyword evidence="3" id="KW-0732">Signal</keyword>
<dbReference type="InterPro" id="IPR057228">
    <property type="entry name" value="DUF7906"/>
</dbReference>
<evidence type="ECO:0000259" key="4">
    <source>
        <dbReference type="Pfam" id="PF25483"/>
    </source>
</evidence>
<feature type="region of interest" description="Disordered" evidence="1">
    <location>
        <begin position="158"/>
        <end position="203"/>
    </location>
</feature>
<feature type="compositionally biased region" description="Basic and acidic residues" evidence="1">
    <location>
        <begin position="275"/>
        <end position="290"/>
    </location>
</feature>
<feature type="signal peptide" evidence="3">
    <location>
        <begin position="1"/>
        <end position="29"/>
    </location>
</feature>
<keyword evidence="2" id="KW-0472">Membrane</keyword>
<evidence type="ECO:0000256" key="1">
    <source>
        <dbReference type="SAM" id="MobiDB-lite"/>
    </source>
</evidence>
<evidence type="ECO:0000313" key="5">
    <source>
        <dbReference type="EMBL" id="EEH57303.1"/>
    </source>
</evidence>
<sequence length="1143" mass="121011">MTSSPPRPPARVLLLALLLALAPLRVARASVDRAHAKGKAGPRFGTSSRAFFDGGANALAHDDDFLTSLTNDDAAAAPIDASRVSEAFAASGDVASFLRVRPVRSVRVPIPVAFVMVGFDGDGHLGLHLSEDDQVRWFQRIDRAVSHARVPRAALDRFRRRGRRRGGGEGGEEETTTRHRRATDDAAEDDAADAAAADDGGMPASSFATYDFRAHVVNPGPGVLEVFERAIETFARPVDPPRRDGDGAEKASATRSTSRSKSRSSTSADDDDDDGRAPDPDAPVTHHVDAHSMSSLVDSLVDGLGLGEGYAVVVLNPKKFKAFGDGRYGYRAGFSPSEMAALRPRADALRKEARRRGGPRRRAPSPAPEASKPSWWIENVLAPREGAAAGGGVVAYDASKAGARWAKKAARAVADAAAERDGASHPLDAAALRVLTGDDAHAAKRLSAALAGAVDDDATDEEDDGDASASDSVSDETDCVSDLYVGRERASWIDLGAGPFAWGPLVGGSGLRGATDLPDVDLRFNRGLSDAEKAAHRPTPDARLREELEAAAAKSEASIDPRDELQVFRAQMDVYTSFAKKHCESRATRIKLCDDLKRKTRELSVAIAEAKDGDVQPEDADFSLFGRDDLPPNVTIARDVFASELGRVLSSHLTRVVAPANAPGPRRYHERVHVTVYFVAMGASDPSRSPYGTDAFGGFDVEKFESEARGLMLRDQKLEFSAQRLRVPRFQSRHTSTPFNSASDAFQLHPDVASYGTTLSASDDAAVAAALASSLRTGADAVLTEGGDVATRKTRWIDARELRRQLVAVGGGGGTSAAGPRGGETASRTTPFAWCTPFLEDFSRRHSSPALPFQRLTAASVLEIPVFVVEPEVDDRAPLLVDGAHQAVSMPDMIIATQSHDARYASSFACDGAATRVNLRDPTKAAVLALAEHLGGALPTHLGADRSRSDRGVIGVEEEWLWSVGSHPLSSTCAFGGGSLTRTQKDVVHRAYALTAVDAAAAAVNAGVKTLRALKTTGAGAGAGGVRGRGEDGLKALRSAGRHATDALRAHARVAEGFQTLAEAMERLDFDAVAAASARAERDARAFRDACEEIAAAMRPGRCTRRRRVDGVGGGAAGVIVLAVVAVVIVHGLRSEKLKPKIN</sequence>
<feature type="compositionally biased region" description="Acidic residues" evidence="1">
    <location>
        <begin position="454"/>
        <end position="466"/>
    </location>
</feature>
<keyword evidence="6" id="KW-1185">Reference proteome</keyword>
<feature type="region of interest" description="Disordered" evidence="1">
    <location>
        <begin position="345"/>
        <end position="371"/>
    </location>
</feature>
<dbReference type="RefSeq" id="XP_003058848.1">
    <property type="nucleotide sequence ID" value="XM_003058802.1"/>
</dbReference>
<protein>
    <submittedName>
        <fullName evidence="5">Predicted protein</fullName>
    </submittedName>
</protein>
<dbReference type="Pfam" id="PF25483">
    <property type="entry name" value="DUF7906"/>
    <property type="match status" value="1"/>
</dbReference>
<proteinExistence type="predicted"/>
<dbReference type="EMBL" id="GG663739">
    <property type="protein sequence ID" value="EEH57303.1"/>
    <property type="molecule type" value="Genomic_DNA"/>
</dbReference>
<dbReference type="AlphaFoldDB" id="C1MTE1"/>
<evidence type="ECO:0000256" key="2">
    <source>
        <dbReference type="SAM" id="Phobius"/>
    </source>
</evidence>
<keyword evidence="2" id="KW-1133">Transmembrane helix</keyword>
<feature type="chain" id="PRO_5002910475" evidence="3">
    <location>
        <begin position="30"/>
        <end position="1143"/>
    </location>
</feature>
<accession>C1MTE1</accession>
<organism evidence="6">
    <name type="scientific">Micromonas pusilla (strain CCMP1545)</name>
    <name type="common">Picoplanktonic green alga</name>
    <dbReference type="NCBI Taxonomy" id="564608"/>
    <lineage>
        <taxon>Eukaryota</taxon>
        <taxon>Viridiplantae</taxon>
        <taxon>Chlorophyta</taxon>
        <taxon>Mamiellophyceae</taxon>
        <taxon>Mamiellales</taxon>
        <taxon>Mamiellaceae</taxon>
        <taxon>Micromonas</taxon>
    </lineage>
</organism>
<feature type="region of interest" description="Disordered" evidence="1">
    <location>
        <begin position="454"/>
        <end position="474"/>
    </location>
</feature>
<gene>
    <name evidence="5" type="ORF">MICPUCDRAFT_58037</name>
</gene>
<feature type="compositionally biased region" description="Basic and acidic residues" evidence="1">
    <location>
        <begin position="239"/>
        <end position="249"/>
    </location>
</feature>
<dbReference type="OMA" id="IHCTKER"/>
<dbReference type="STRING" id="564608.C1MTE1"/>
<feature type="transmembrane region" description="Helical" evidence="2">
    <location>
        <begin position="1112"/>
        <end position="1133"/>
    </location>
</feature>
<evidence type="ECO:0000313" key="6">
    <source>
        <dbReference type="Proteomes" id="UP000001876"/>
    </source>
</evidence>
<feature type="compositionally biased region" description="Low complexity" evidence="1">
    <location>
        <begin position="251"/>
        <end position="267"/>
    </location>
</feature>
<feature type="region of interest" description="Disordered" evidence="1">
    <location>
        <begin position="237"/>
        <end position="290"/>
    </location>
</feature>
<feature type="compositionally biased region" description="Basic residues" evidence="1">
    <location>
        <begin position="352"/>
        <end position="363"/>
    </location>
</feature>
<dbReference type="eggNOG" id="ENOG502QQIX">
    <property type="taxonomic scope" value="Eukaryota"/>
</dbReference>
<evidence type="ECO:0000256" key="3">
    <source>
        <dbReference type="SAM" id="SignalP"/>
    </source>
</evidence>
<keyword evidence="2" id="KW-0812">Transmembrane</keyword>
<dbReference type="PANTHER" id="PTHR31515:SF2">
    <property type="entry name" value="TRANSMEMBRANE PROTEIN"/>
    <property type="match status" value="1"/>
</dbReference>
<name>C1MTE1_MICPC</name>
<reference evidence="5 6" key="1">
    <citation type="journal article" date="2009" name="Science">
        <title>Green evolution and dynamic adaptations revealed by genomes of the marine picoeukaryotes Micromonas.</title>
        <authorList>
            <person name="Worden A.Z."/>
            <person name="Lee J.H."/>
            <person name="Mock T."/>
            <person name="Rouze P."/>
            <person name="Simmons M.P."/>
            <person name="Aerts A.L."/>
            <person name="Allen A.E."/>
            <person name="Cuvelier M.L."/>
            <person name="Derelle E."/>
            <person name="Everett M.V."/>
            <person name="Foulon E."/>
            <person name="Grimwood J."/>
            <person name="Gundlach H."/>
            <person name="Henrissat B."/>
            <person name="Napoli C."/>
            <person name="McDonald S.M."/>
            <person name="Parker M.S."/>
            <person name="Rombauts S."/>
            <person name="Salamov A."/>
            <person name="Von Dassow P."/>
            <person name="Badger J.H."/>
            <person name="Coutinho P.M."/>
            <person name="Demir E."/>
            <person name="Dubchak I."/>
            <person name="Gentemann C."/>
            <person name="Eikrem W."/>
            <person name="Gready J.E."/>
            <person name="John U."/>
            <person name="Lanier W."/>
            <person name="Lindquist E.A."/>
            <person name="Lucas S."/>
            <person name="Mayer K.F."/>
            <person name="Moreau H."/>
            <person name="Not F."/>
            <person name="Otillar R."/>
            <person name="Panaud O."/>
            <person name="Pangilinan J."/>
            <person name="Paulsen I."/>
            <person name="Piegu B."/>
            <person name="Poliakov A."/>
            <person name="Robbens S."/>
            <person name="Schmutz J."/>
            <person name="Toulza E."/>
            <person name="Wyss T."/>
            <person name="Zelensky A."/>
            <person name="Zhou K."/>
            <person name="Armbrust E.V."/>
            <person name="Bhattacharya D."/>
            <person name="Goodenough U.W."/>
            <person name="Van de Peer Y."/>
            <person name="Grigoriev I.V."/>
        </authorList>
    </citation>
    <scope>NUCLEOTIDE SEQUENCE [LARGE SCALE GENOMIC DNA]</scope>
    <source>
        <strain evidence="5 6">CCMP1545</strain>
    </source>
</reference>